<dbReference type="Proteomes" id="UP000275267">
    <property type="component" value="Unassembled WGS sequence"/>
</dbReference>
<dbReference type="EMBL" id="PQIB02000009">
    <property type="protein sequence ID" value="RLM98195.1"/>
    <property type="molecule type" value="Genomic_DNA"/>
</dbReference>
<dbReference type="AlphaFoldDB" id="A0A3L6R776"/>
<organism evidence="1 2">
    <name type="scientific">Panicum miliaceum</name>
    <name type="common">Proso millet</name>
    <name type="synonym">Broomcorn millet</name>
    <dbReference type="NCBI Taxonomy" id="4540"/>
    <lineage>
        <taxon>Eukaryota</taxon>
        <taxon>Viridiplantae</taxon>
        <taxon>Streptophyta</taxon>
        <taxon>Embryophyta</taxon>
        <taxon>Tracheophyta</taxon>
        <taxon>Spermatophyta</taxon>
        <taxon>Magnoliopsida</taxon>
        <taxon>Liliopsida</taxon>
        <taxon>Poales</taxon>
        <taxon>Poaceae</taxon>
        <taxon>PACMAD clade</taxon>
        <taxon>Panicoideae</taxon>
        <taxon>Panicodae</taxon>
        <taxon>Paniceae</taxon>
        <taxon>Panicinae</taxon>
        <taxon>Panicum</taxon>
        <taxon>Panicum sect. Panicum</taxon>
    </lineage>
</organism>
<comment type="caution">
    <text evidence="1">The sequence shown here is derived from an EMBL/GenBank/DDBJ whole genome shotgun (WGS) entry which is preliminary data.</text>
</comment>
<dbReference type="OrthoDB" id="10462670at2759"/>
<gene>
    <name evidence="1" type="ORF">C2845_PM06G03210</name>
</gene>
<name>A0A3L6R776_PANMI</name>
<reference evidence="2" key="1">
    <citation type="journal article" date="2019" name="Nat. Commun.">
        <title>The genome of broomcorn millet.</title>
        <authorList>
            <person name="Zou C."/>
            <person name="Miki D."/>
            <person name="Li D."/>
            <person name="Tang Q."/>
            <person name="Xiao L."/>
            <person name="Rajput S."/>
            <person name="Deng P."/>
            <person name="Jia W."/>
            <person name="Huang R."/>
            <person name="Zhang M."/>
            <person name="Sun Y."/>
            <person name="Hu J."/>
            <person name="Fu X."/>
            <person name="Schnable P.S."/>
            <person name="Li F."/>
            <person name="Zhang H."/>
            <person name="Feng B."/>
            <person name="Zhu X."/>
            <person name="Liu R."/>
            <person name="Schnable J.C."/>
            <person name="Zhu J.-K."/>
            <person name="Zhang H."/>
        </authorList>
    </citation>
    <scope>NUCLEOTIDE SEQUENCE [LARGE SCALE GENOMIC DNA]</scope>
</reference>
<evidence type="ECO:0000313" key="1">
    <source>
        <dbReference type="EMBL" id="RLM98195.1"/>
    </source>
</evidence>
<evidence type="ECO:0000313" key="2">
    <source>
        <dbReference type="Proteomes" id="UP000275267"/>
    </source>
</evidence>
<keyword evidence="2" id="KW-1185">Reference proteome</keyword>
<accession>A0A3L6R776</accession>
<sequence>MGESKVLKTLSFVCRDEKARGFRESAEGRSGEVAVCAVAPRWSFQAAIDSSLANPFCAPWGQA</sequence>
<protein>
    <submittedName>
        <fullName evidence="1">F-box/FBD/LRR-repeat protein</fullName>
    </submittedName>
</protein>
<dbReference type="STRING" id="4540.A0A3L6R776"/>
<proteinExistence type="predicted"/>